<accession>A0A1J1ISU2</accession>
<evidence type="ECO:0000313" key="2">
    <source>
        <dbReference type="EMBL" id="CRL03293.1"/>
    </source>
</evidence>
<keyword evidence="1" id="KW-0812">Transmembrane</keyword>
<keyword evidence="1" id="KW-1133">Transmembrane helix</keyword>
<evidence type="ECO:0000256" key="1">
    <source>
        <dbReference type="SAM" id="Phobius"/>
    </source>
</evidence>
<evidence type="ECO:0000313" key="3">
    <source>
        <dbReference type="Proteomes" id="UP000183832"/>
    </source>
</evidence>
<name>A0A1J1ISU2_9DIPT</name>
<keyword evidence="3" id="KW-1185">Reference proteome</keyword>
<dbReference type="Proteomes" id="UP000183832">
    <property type="component" value="Unassembled WGS sequence"/>
</dbReference>
<gene>
    <name evidence="2" type="ORF">CLUMA_CG016625</name>
</gene>
<sequence>MLESLHHKISFKDNLASISQNVRLGGIVTTNLILFVYYSAVKLFLTSFIYFVMTILACLINILNYLQTTLLLMTKTGFALFHFLTALR</sequence>
<feature type="transmembrane region" description="Helical" evidence="1">
    <location>
        <begin position="21"/>
        <end position="41"/>
    </location>
</feature>
<dbReference type="EMBL" id="CVRI01000059">
    <property type="protein sequence ID" value="CRL03293.1"/>
    <property type="molecule type" value="Genomic_DNA"/>
</dbReference>
<feature type="transmembrane region" description="Helical" evidence="1">
    <location>
        <begin position="47"/>
        <end position="66"/>
    </location>
</feature>
<protein>
    <submittedName>
        <fullName evidence="2">CLUMA_CG016625, isoform A</fullName>
    </submittedName>
</protein>
<dbReference type="AlphaFoldDB" id="A0A1J1ISU2"/>
<organism evidence="2 3">
    <name type="scientific">Clunio marinus</name>
    <dbReference type="NCBI Taxonomy" id="568069"/>
    <lineage>
        <taxon>Eukaryota</taxon>
        <taxon>Metazoa</taxon>
        <taxon>Ecdysozoa</taxon>
        <taxon>Arthropoda</taxon>
        <taxon>Hexapoda</taxon>
        <taxon>Insecta</taxon>
        <taxon>Pterygota</taxon>
        <taxon>Neoptera</taxon>
        <taxon>Endopterygota</taxon>
        <taxon>Diptera</taxon>
        <taxon>Nematocera</taxon>
        <taxon>Chironomoidea</taxon>
        <taxon>Chironomidae</taxon>
        <taxon>Clunio</taxon>
    </lineage>
</organism>
<keyword evidence="1" id="KW-0472">Membrane</keyword>
<reference evidence="2 3" key="1">
    <citation type="submission" date="2015-04" db="EMBL/GenBank/DDBJ databases">
        <authorList>
            <person name="Syromyatnikov M.Y."/>
            <person name="Popov V.N."/>
        </authorList>
    </citation>
    <scope>NUCLEOTIDE SEQUENCE [LARGE SCALE GENOMIC DNA]</scope>
</reference>
<proteinExistence type="predicted"/>